<evidence type="ECO:0000256" key="2">
    <source>
        <dbReference type="SAM" id="Phobius"/>
    </source>
</evidence>
<feature type="compositionally biased region" description="Pro residues" evidence="1">
    <location>
        <begin position="177"/>
        <end position="186"/>
    </location>
</feature>
<feature type="compositionally biased region" description="Polar residues" evidence="1">
    <location>
        <begin position="167"/>
        <end position="176"/>
    </location>
</feature>
<keyword evidence="2" id="KW-0472">Membrane</keyword>
<sequence>MMVCEYVETGRERCTCMYVLGRRHDLLEAQQPGASPPPPPPPPPPANAPVSTSGSMSVIRPPIVSALHVCNHRQPDMRQSLTPQTPTCPPTARLILRSILLLTAFFVFLARAAAYSSWDPLFHESIYWPATFLCNFSHLPLHRSQQKWSGGSPGKTQSLPRLRQIAVPTTLTGRPTQSPPSGPWAF</sequence>
<organism evidence="3 4">
    <name type="scientific">Phyllosticta paracitricarpa</name>
    <dbReference type="NCBI Taxonomy" id="2016321"/>
    <lineage>
        <taxon>Eukaryota</taxon>
        <taxon>Fungi</taxon>
        <taxon>Dikarya</taxon>
        <taxon>Ascomycota</taxon>
        <taxon>Pezizomycotina</taxon>
        <taxon>Dothideomycetes</taxon>
        <taxon>Dothideomycetes incertae sedis</taxon>
        <taxon>Botryosphaeriales</taxon>
        <taxon>Phyllostictaceae</taxon>
        <taxon>Phyllosticta</taxon>
    </lineage>
</organism>
<protein>
    <submittedName>
        <fullName evidence="3">Uncharacterized protein</fullName>
    </submittedName>
</protein>
<accession>A0ABR1NK03</accession>
<feature type="compositionally biased region" description="Pro residues" evidence="1">
    <location>
        <begin position="34"/>
        <end position="47"/>
    </location>
</feature>
<proteinExistence type="predicted"/>
<keyword evidence="2" id="KW-1133">Transmembrane helix</keyword>
<reference evidence="3 4" key="1">
    <citation type="submission" date="2024-04" db="EMBL/GenBank/DDBJ databases">
        <title>Phyllosticta paracitricarpa is synonymous to the EU quarantine fungus P. citricarpa based on phylogenomic analyses.</title>
        <authorList>
            <consortium name="Lawrence Berkeley National Laboratory"/>
            <person name="Van ingen-buijs V.A."/>
            <person name="Van westerhoven A.C."/>
            <person name="Haridas S."/>
            <person name="Skiadas P."/>
            <person name="Martin F."/>
            <person name="Groenewald J.Z."/>
            <person name="Crous P.W."/>
            <person name="Seidl M.F."/>
        </authorList>
    </citation>
    <scope>NUCLEOTIDE SEQUENCE [LARGE SCALE GENOMIC DNA]</scope>
    <source>
        <strain evidence="3 4">CBS 141358</strain>
    </source>
</reference>
<gene>
    <name evidence="3" type="ORF">JOL62DRAFT_301306</name>
</gene>
<dbReference type="EMBL" id="JBBPBF010000004">
    <property type="protein sequence ID" value="KAK7614364.1"/>
    <property type="molecule type" value="Genomic_DNA"/>
</dbReference>
<keyword evidence="4" id="KW-1185">Reference proteome</keyword>
<feature type="region of interest" description="Disordered" evidence="1">
    <location>
        <begin position="29"/>
        <end position="54"/>
    </location>
</feature>
<feature type="transmembrane region" description="Helical" evidence="2">
    <location>
        <begin position="94"/>
        <end position="114"/>
    </location>
</feature>
<evidence type="ECO:0000256" key="1">
    <source>
        <dbReference type="SAM" id="MobiDB-lite"/>
    </source>
</evidence>
<evidence type="ECO:0000313" key="3">
    <source>
        <dbReference type="EMBL" id="KAK7614364.1"/>
    </source>
</evidence>
<comment type="caution">
    <text evidence="3">The sequence shown here is derived from an EMBL/GenBank/DDBJ whole genome shotgun (WGS) entry which is preliminary data.</text>
</comment>
<name>A0ABR1NK03_9PEZI</name>
<evidence type="ECO:0000313" key="4">
    <source>
        <dbReference type="Proteomes" id="UP001367316"/>
    </source>
</evidence>
<feature type="region of interest" description="Disordered" evidence="1">
    <location>
        <begin position="166"/>
        <end position="186"/>
    </location>
</feature>
<dbReference type="Proteomes" id="UP001367316">
    <property type="component" value="Unassembled WGS sequence"/>
</dbReference>
<keyword evidence="2" id="KW-0812">Transmembrane</keyword>